<keyword evidence="5 13" id="KW-0812">Transmembrane</keyword>
<dbReference type="InterPro" id="IPR038662">
    <property type="entry name" value="ATP_synth_F0_csu_sf"/>
</dbReference>
<dbReference type="GO" id="GO:0015078">
    <property type="term" value="F:proton transmembrane transporter activity"/>
    <property type="evidence" value="ECO:0007669"/>
    <property type="project" value="InterPro"/>
</dbReference>
<evidence type="ECO:0000256" key="8">
    <source>
        <dbReference type="ARBA" id="ARBA00023065"/>
    </source>
</evidence>
<dbReference type="InterPro" id="IPR020537">
    <property type="entry name" value="ATP_synth_F0_csu_DDCD_BS"/>
</dbReference>
<sequence length="72" mass="7105">MDTLLVLAAVTGSPTKALACLGAALGVGLVGMKAVEAVGRNPGAFGKILVIGILGMALAEAVAFYGLFLSNE</sequence>
<dbReference type="InterPro" id="IPR000454">
    <property type="entry name" value="ATP_synth_F0_csu"/>
</dbReference>
<keyword evidence="7 13" id="KW-1133">Transmembrane helix</keyword>
<keyword evidence="6" id="KW-0375">Hydrogen ion transport</keyword>
<evidence type="ECO:0000256" key="9">
    <source>
        <dbReference type="ARBA" id="ARBA00023121"/>
    </source>
</evidence>
<dbReference type="InterPro" id="IPR002379">
    <property type="entry name" value="ATPase_proteolipid_c-like_dom"/>
</dbReference>
<feature type="transmembrane region" description="Helical" evidence="13">
    <location>
        <begin position="43"/>
        <end position="68"/>
    </location>
</feature>
<dbReference type="InterPro" id="IPR035921">
    <property type="entry name" value="F/V-ATP_Csub_sf"/>
</dbReference>
<dbReference type="GO" id="GO:0033177">
    <property type="term" value="C:proton-transporting two-sector ATPase complex, proton-transporting domain"/>
    <property type="evidence" value="ECO:0007669"/>
    <property type="project" value="InterPro"/>
</dbReference>
<evidence type="ECO:0000256" key="13">
    <source>
        <dbReference type="SAM" id="Phobius"/>
    </source>
</evidence>
<reference evidence="15" key="1">
    <citation type="submission" date="2020-10" db="EMBL/GenBank/DDBJ databases">
        <authorList>
            <person name="Gilroy R."/>
        </authorList>
    </citation>
    <scope>NUCLEOTIDE SEQUENCE</scope>
    <source>
        <strain evidence="15">10669</strain>
    </source>
</reference>
<keyword evidence="8" id="KW-0406">Ion transport</keyword>
<dbReference type="EMBL" id="DVOG01000076">
    <property type="protein sequence ID" value="HIV04101.1"/>
    <property type="molecule type" value="Genomic_DNA"/>
</dbReference>
<dbReference type="SUPFAM" id="SSF81333">
    <property type="entry name" value="F1F0 ATP synthase subunit C"/>
    <property type="match status" value="1"/>
</dbReference>
<evidence type="ECO:0000313" key="16">
    <source>
        <dbReference type="Proteomes" id="UP000886812"/>
    </source>
</evidence>
<dbReference type="Proteomes" id="UP000886812">
    <property type="component" value="Unassembled WGS sequence"/>
</dbReference>
<gene>
    <name evidence="15" type="ORF">IAC75_02985</name>
</gene>
<dbReference type="Gene3D" id="1.20.20.10">
    <property type="entry name" value="F1F0 ATP synthase subunit C"/>
    <property type="match status" value="1"/>
</dbReference>
<keyword evidence="9" id="KW-0446">Lipid-binding</keyword>
<protein>
    <recommendedName>
        <fullName evidence="11">ATP synthase F(0) sector subunit c</fullName>
    </recommendedName>
    <alternativeName>
        <fullName evidence="12">F-type ATPase subunit c</fullName>
    </alternativeName>
</protein>
<feature type="domain" description="V-ATPase proteolipid subunit C-like" evidence="14">
    <location>
        <begin position="17"/>
        <end position="68"/>
    </location>
</feature>
<evidence type="ECO:0000256" key="12">
    <source>
        <dbReference type="ARBA" id="ARBA00032887"/>
    </source>
</evidence>
<keyword evidence="3" id="KW-0813">Transport</keyword>
<evidence type="ECO:0000256" key="10">
    <source>
        <dbReference type="ARBA" id="ARBA00023136"/>
    </source>
</evidence>
<reference evidence="15" key="2">
    <citation type="journal article" date="2021" name="PeerJ">
        <title>Extensive microbial diversity within the chicken gut microbiome revealed by metagenomics and culture.</title>
        <authorList>
            <person name="Gilroy R."/>
            <person name="Ravi A."/>
            <person name="Getino M."/>
            <person name="Pursley I."/>
            <person name="Horton D.L."/>
            <person name="Alikhan N.F."/>
            <person name="Baker D."/>
            <person name="Gharbi K."/>
            <person name="Hall N."/>
            <person name="Watson M."/>
            <person name="Adriaenssens E.M."/>
            <person name="Foster-Nyarko E."/>
            <person name="Jarju S."/>
            <person name="Secka A."/>
            <person name="Antonio M."/>
            <person name="Oren A."/>
            <person name="Chaudhuri R.R."/>
            <person name="La Ragione R."/>
            <person name="Hildebrand F."/>
            <person name="Pallen M.J."/>
        </authorList>
    </citation>
    <scope>NUCLEOTIDE SEQUENCE</scope>
    <source>
        <strain evidence="15">10669</strain>
    </source>
</reference>
<evidence type="ECO:0000256" key="3">
    <source>
        <dbReference type="ARBA" id="ARBA00022448"/>
    </source>
</evidence>
<evidence type="ECO:0000256" key="11">
    <source>
        <dbReference type="ARBA" id="ARBA00032200"/>
    </source>
</evidence>
<dbReference type="PROSITE" id="PS00605">
    <property type="entry name" value="ATPASE_C"/>
    <property type="match status" value="1"/>
</dbReference>
<keyword evidence="10 13" id="KW-0472">Membrane</keyword>
<organism evidence="15 16">
    <name type="scientific">Candidatus Spyradosoma merdigallinarum</name>
    <dbReference type="NCBI Taxonomy" id="2840950"/>
    <lineage>
        <taxon>Bacteria</taxon>
        <taxon>Pseudomonadati</taxon>
        <taxon>Verrucomicrobiota</taxon>
        <taxon>Opitutia</taxon>
        <taxon>Opitutia incertae sedis</taxon>
        <taxon>Candidatus Spyradosoma</taxon>
    </lineage>
</organism>
<comment type="subcellular location">
    <subcellularLocation>
        <location evidence="1">Membrane</location>
        <topology evidence="1">Multi-pass membrane protein</topology>
    </subcellularLocation>
</comment>
<accession>A0A9D1NJM9</accession>
<evidence type="ECO:0000259" key="14">
    <source>
        <dbReference type="Pfam" id="PF00137"/>
    </source>
</evidence>
<keyword evidence="4" id="KW-0138">CF(0)</keyword>
<evidence type="ECO:0000256" key="1">
    <source>
        <dbReference type="ARBA" id="ARBA00004141"/>
    </source>
</evidence>
<dbReference type="GO" id="GO:0008289">
    <property type="term" value="F:lipid binding"/>
    <property type="evidence" value="ECO:0007669"/>
    <property type="project" value="UniProtKB-KW"/>
</dbReference>
<evidence type="ECO:0000256" key="2">
    <source>
        <dbReference type="ARBA" id="ARBA00006704"/>
    </source>
</evidence>
<dbReference type="GO" id="GO:0015986">
    <property type="term" value="P:proton motive force-driven ATP synthesis"/>
    <property type="evidence" value="ECO:0007669"/>
    <property type="project" value="InterPro"/>
</dbReference>
<evidence type="ECO:0000256" key="6">
    <source>
        <dbReference type="ARBA" id="ARBA00022781"/>
    </source>
</evidence>
<dbReference type="CDD" id="cd18121">
    <property type="entry name" value="ATP-synt_Fo_c"/>
    <property type="match status" value="1"/>
</dbReference>
<dbReference type="Pfam" id="PF00137">
    <property type="entry name" value="ATP-synt_C"/>
    <property type="match status" value="1"/>
</dbReference>
<evidence type="ECO:0000256" key="4">
    <source>
        <dbReference type="ARBA" id="ARBA00022547"/>
    </source>
</evidence>
<dbReference type="AlphaFoldDB" id="A0A9D1NJM9"/>
<evidence type="ECO:0000313" key="15">
    <source>
        <dbReference type="EMBL" id="HIV04101.1"/>
    </source>
</evidence>
<evidence type="ECO:0000256" key="7">
    <source>
        <dbReference type="ARBA" id="ARBA00022989"/>
    </source>
</evidence>
<comment type="caution">
    <text evidence="15">The sequence shown here is derived from an EMBL/GenBank/DDBJ whole genome shotgun (WGS) entry which is preliminary data.</text>
</comment>
<proteinExistence type="inferred from homology"/>
<name>A0A9D1NJM9_9BACT</name>
<comment type="similarity">
    <text evidence="2">Belongs to the ATPase C chain family.</text>
</comment>
<evidence type="ECO:0000256" key="5">
    <source>
        <dbReference type="ARBA" id="ARBA00022692"/>
    </source>
</evidence>
<dbReference type="PRINTS" id="PR00124">
    <property type="entry name" value="ATPASEC"/>
</dbReference>
<dbReference type="GO" id="GO:0045259">
    <property type="term" value="C:proton-transporting ATP synthase complex"/>
    <property type="evidence" value="ECO:0007669"/>
    <property type="project" value="UniProtKB-KW"/>
</dbReference>